<keyword evidence="8" id="KW-0677">Repeat</keyword>
<evidence type="ECO:0000256" key="4">
    <source>
        <dbReference type="ARBA" id="ARBA00022475"/>
    </source>
</evidence>
<gene>
    <name evidence="15" type="ORF">URODEC1_LOCUS42106</name>
</gene>
<dbReference type="Gene3D" id="3.80.10.10">
    <property type="entry name" value="Ribonuclease Inhibitor"/>
    <property type="match status" value="2"/>
</dbReference>
<comment type="subcellular location">
    <subcellularLocation>
        <location evidence="1">Cell membrane</location>
    </subcellularLocation>
    <subcellularLocation>
        <location evidence="13">Endomembrane system</location>
        <topology evidence="13">Single-pass membrane protein</topology>
    </subcellularLocation>
    <subcellularLocation>
        <location evidence="2">Membrane</location>
        <topology evidence="2">Single-pass type I membrane protein</topology>
    </subcellularLocation>
</comment>
<dbReference type="InterPro" id="IPR001611">
    <property type="entry name" value="Leu-rich_rpt"/>
</dbReference>
<keyword evidence="10 14" id="KW-0472">Membrane</keyword>
<evidence type="ECO:0000256" key="3">
    <source>
        <dbReference type="ARBA" id="ARBA00009592"/>
    </source>
</evidence>
<sequence>MVVFCLLELASCNITRLPSAIRHLPDLDSLDLSYNGIHGHIPEWIWRNMSSLDLSHNVFTTVGKLPANTTIISLDLSFNNLSGAVPFPMRAQNIDYSNNKFSSIQNRNFLQRFSIVYSINLANNDLSGPLPYMECYSNNGYGVQILDLSSNNFSGLVPPYLLKGCNGLKVLNLRGNRLTGTWPDVMDKSCQLNLIDLHGNRIQGRLPRSLANCNKLQDLDIGGNNFEDSFPTWLGKLSELRLLVLRSNQFYGRVKISLNKKNLTAGYFSSLKIIDLAGNRFTGVLPFELFNNFKSMVRSPLDDEAGGSSYKVTVEVPEEWGSSYQVAIEVAMKQQYMRVPKIFTDLVVIDLSNNRFRGYIPRTIGNLTSLNVLNLSHNAFIGEIPAELGCLSQVESIDLSWNHLTGEIPQTLASLTSLEWLNLSYNDLSGSIPSGIQFSTFPSSSFQGNPGLYGCPLPVRCNLTRSSSTSKAPPPGQVPDGAYANRRFEVIVMCIFVGSGFGVGFALAIVMQVVCIRRRGARKCFFRPH</sequence>
<keyword evidence="12" id="KW-0325">Glycoprotein</keyword>
<dbReference type="AlphaFoldDB" id="A0ABC8Z6X8"/>
<dbReference type="Proteomes" id="UP001497457">
    <property type="component" value="Chromosome 18b"/>
</dbReference>
<keyword evidence="6 14" id="KW-0812">Transmembrane</keyword>
<reference evidence="15 16" key="2">
    <citation type="submission" date="2024-10" db="EMBL/GenBank/DDBJ databases">
        <authorList>
            <person name="Ryan C."/>
        </authorList>
    </citation>
    <scope>NUCLEOTIDE SEQUENCE [LARGE SCALE GENOMIC DNA]</scope>
</reference>
<evidence type="ECO:0000256" key="9">
    <source>
        <dbReference type="ARBA" id="ARBA00022989"/>
    </source>
</evidence>
<keyword evidence="9 14" id="KW-1133">Transmembrane helix</keyword>
<evidence type="ECO:0000256" key="7">
    <source>
        <dbReference type="ARBA" id="ARBA00022729"/>
    </source>
</evidence>
<dbReference type="EMBL" id="OZ075128">
    <property type="protein sequence ID" value="CAL4956669.1"/>
    <property type="molecule type" value="Genomic_DNA"/>
</dbReference>
<dbReference type="PRINTS" id="PR00019">
    <property type="entry name" value="LEURICHRPT"/>
</dbReference>
<evidence type="ECO:0000313" key="16">
    <source>
        <dbReference type="Proteomes" id="UP001497457"/>
    </source>
</evidence>
<protein>
    <submittedName>
        <fullName evidence="15">Uncharacterized protein</fullName>
    </submittedName>
</protein>
<organism evidence="15 16">
    <name type="scientific">Urochloa decumbens</name>
    <dbReference type="NCBI Taxonomy" id="240449"/>
    <lineage>
        <taxon>Eukaryota</taxon>
        <taxon>Viridiplantae</taxon>
        <taxon>Streptophyta</taxon>
        <taxon>Embryophyta</taxon>
        <taxon>Tracheophyta</taxon>
        <taxon>Spermatophyta</taxon>
        <taxon>Magnoliopsida</taxon>
        <taxon>Liliopsida</taxon>
        <taxon>Poales</taxon>
        <taxon>Poaceae</taxon>
        <taxon>PACMAD clade</taxon>
        <taxon>Panicoideae</taxon>
        <taxon>Panicodae</taxon>
        <taxon>Paniceae</taxon>
        <taxon>Melinidinae</taxon>
        <taxon>Urochloa</taxon>
    </lineage>
</organism>
<dbReference type="PANTHER" id="PTHR27004:SF439">
    <property type="entry name" value="LEUCINE-RICH REPEAT-CONTAINING N-TERMINAL PLANT-TYPE DOMAIN-CONTAINING PROTEIN"/>
    <property type="match status" value="1"/>
</dbReference>
<feature type="transmembrane region" description="Helical" evidence="14">
    <location>
        <begin position="490"/>
        <end position="516"/>
    </location>
</feature>
<dbReference type="FunFam" id="3.80.10.10:FF:000095">
    <property type="entry name" value="LRR receptor-like serine/threonine-protein kinase GSO1"/>
    <property type="match status" value="1"/>
</dbReference>
<dbReference type="InterPro" id="IPR003591">
    <property type="entry name" value="Leu-rich_rpt_typical-subtyp"/>
</dbReference>
<dbReference type="SUPFAM" id="SSF52058">
    <property type="entry name" value="L domain-like"/>
    <property type="match status" value="1"/>
</dbReference>
<evidence type="ECO:0000256" key="5">
    <source>
        <dbReference type="ARBA" id="ARBA00022614"/>
    </source>
</evidence>
<evidence type="ECO:0000256" key="1">
    <source>
        <dbReference type="ARBA" id="ARBA00004236"/>
    </source>
</evidence>
<dbReference type="Pfam" id="PF13855">
    <property type="entry name" value="LRR_8"/>
    <property type="match status" value="1"/>
</dbReference>
<evidence type="ECO:0000256" key="10">
    <source>
        <dbReference type="ARBA" id="ARBA00023136"/>
    </source>
</evidence>
<dbReference type="SMART" id="SM00369">
    <property type="entry name" value="LRR_TYP"/>
    <property type="match status" value="4"/>
</dbReference>
<reference evidence="16" key="1">
    <citation type="submission" date="2024-06" db="EMBL/GenBank/DDBJ databases">
        <authorList>
            <person name="Ryan C."/>
        </authorList>
    </citation>
    <scope>NUCLEOTIDE SEQUENCE [LARGE SCALE GENOMIC DNA]</scope>
</reference>
<dbReference type="SUPFAM" id="SSF52047">
    <property type="entry name" value="RNI-like"/>
    <property type="match status" value="1"/>
</dbReference>
<dbReference type="PANTHER" id="PTHR27004">
    <property type="entry name" value="RECEPTOR-LIKE PROTEIN 12 ISOFORM X1"/>
    <property type="match status" value="1"/>
</dbReference>
<keyword evidence="5" id="KW-0433">Leucine-rich repeat</keyword>
<evidence type="ECO:0000256" key="11">
    <source>
        <dbReference type="ARBA" id="ARBA00023170"/>
    </source>
</evidence>
<evidence type="ECO:0000256" key="2">
    <source>
        <dbReference type="ARBA" id="ARBA00004479"/>
    </source>
</evidence>
<evidence type="ECO:0000256" key="6">
    <source>
        <dbReference type="ARBA" id="ARBA00022692"/>
    </source>
</evidence>
<comment type="similarity">
    <text evidence="3">Belongs to the RLP family.</text>
</comment>
<dbReference type="Pfam" id="PF00560">
    <property type="entry name" value="LRR_1"/>
    <property type="match status" value="7"/>
</dbReference>
<evidence type="ECO:0000256" key="12">
    <source>
        <dbReference type="ARBA" id="ARBA00023180"/>
    </source>
</evidence>
<accession>A0ABC8Z6X8</accession>
<dbReference type="Pfam" id="PF13516">
    <property type="entry name" value="LRR_6"/>
    <property type="match status" value="1"/>
</dbReference>
<dbReference type="FunFam" id="3.80.10.10:FF:000041">
    <property type="entry name" value="LRR receptor-like serine/threonine-protein kinase ERECTA"/>
    <property type="match status" value="1"/>
</dbReference>
<evidence type="ECO:0000313" key="15">
    <source>
        <dbReference type="EMBL" id="CAL4956669.1"/>
    </source>
</evidence>
<keyword evidence="4" id="KW-1003">Cell membrane</keyword>
<name>A0ABC8Z6X8_9POAL</name>
<dbReference type="GO" id="GO:0005886">
    <property type="term" value="C:plasma membrane"/>
    <property type="evidence" value="ECO:0007669"/>
    <property type="project" value="UniProtKB-SubCell"/>
</dbReference>
<evidence type="ECO:0000256" key="8">
    <source>
        <dbReference type="ARBA" id="ARBA00022737"/>
    </source>
</evidence>
<dbReference type="InterPro" id="IPR032675">
    <property type="entry name" value="LRR_dom_sf"/>
</dbReference>
<keyword evidence="16" id="KW-1185">Reference proteome</keyword>
<proteinExistence type="inferred from homology"/>
<keyword evidence="7" id="KW-0732">Signal</keyword>
<evidence type="ECO:0000256" key="14">
    <source>
        <dbReference type="SAM" id="Phobius"/>
    </source>
</evidence>
<keyword evidence="11" id="KW-0675">Receptor</keyword>
<evidence type="ECO:0000256" key="13">
    <source>
        <dbReference type="ARBA" id="ARBA00037847"/>
    </source>
</evidence>